<proteinExistence type="predicted"/>
<comment type="caution">
    <text evidence="1">The sequence shown here is derived from an EMBL/GenBank/DDBJ whole genome shotgun (WGS) entry which is preliminary data.</text>
</comment>
<dbReference type="AlphaFoldDB" id="A0A8I1EIK9"/>
<name>A0A8I1EIK9_PSEPU</name>
<protein>
    <submittedName>
        <fullName evidence="1">Uncharacterized protein</fullName>
    </submittedName>
</protein>
<dbReference type="Proteomes" id="UP000637061">
    <property type="component" value="Unassembled WGS sequence"/>
</dbReference>
<dbReference type="RefSeq" id="WP_198747721.1">
    <property type="nucleotide sequence ID" value="NZ_JAEHTE010000023.1"/>
</dbReference>
<evidence type="ECO:0000313" key="1">
    <source>
        <dbReference type="EMBL" id="MBI6885793.1"/>
    </source>
</evidence>
<gene>
    <name evidence="1" type="ORF">JEU22_17950</name>
</gene>
<evidence type="ECO:0000313" key="2">
    <source>
        <dbReference type="Proteomes" id="UP000637061"/>
    </source>
</evidence>
<sequence>MNKKLLEALLVTATVICITAGVTIARQELGYSMISSKHLERRAAGIEMLAKRSANDRLVADGYEACWKNSRGKHRECALQAVDLARTQERSEGDIVEAMGVLGIFEDGCSNPDSSHTIAIGNSPDLQTLMNAWCANHPERKTEAAAPVL</sequence>
<dbReference type="EMBL" id="JAEHTE010000023">
    <property type="protein sequence ID" value="MBI6885793.1"/>
    <property type="molecule type" value="Genomic_DNA"/>
</dbReference>
<reference evidence="1" key="1">
    <citation type="submission" date="2020-12" db="EMBL/GenBank/DDBJ databases">
        <title>Enhanced detection system for hospital associated transmission using whole genome sequencing surveillance.</title>
        <authorList>
            <person name="Harrison L.H."/>
            <person name="Van Tyne D."/>
            <person name="Marsh J.W."/>
            <person name="Griffith M.P."/>
            <person name="Snyder D.J."/>
            <person name="Cooper V.S."/>
            <person name="Mustapha M."/>
        </authorList>
    </citation>
    <scope>NUCLEOTIDE SEQUENCE</scope>
    <source>
        <strain evidence="1">PSB00042</strain>
    </source>
</reference>
<accession>A0A8I1EIK9</accession>
<organism evidence="1 2">
    <name type="scientific">Pseudomonas putida</name>
    <name type="common">Arthrobacter siderocapsulatus</name>
    <dbReference type="NCBI Taxonomy" id="303"/>
    <lineage>
        <taxon>Bacteria</taxon>
        <taxon>Pseudomonadati</taxon>
        <taxon>Pseudomonadota</taxon>
        <taxon>Gammaproteobacteria</taxon>
        <taxon>Pseudomonadales</taxon>
        <taxon>Pseudomonadaceae</taxon>
        <taxon>Pseudomonas</taxon>
    </lineage>
</organism>